<dbReference type="RefSeq" id="WP_068913880.1">
    <property type="nucleotide sequence ID" value="NZ_MBEW02000046.1"/>
</dbReference>
<dbReference type="NCBIfam" id="TIGR01784">
    <property type="entry name" value="T_den_put_tspse"/>
    <property type="match status" value="1"/>
</dbReference>
<dbReference type="EMBL" id="MBEW02000046">
    <property type="protein sequence ID" value="RDY20383.1"/>
    <property type="molecule type" value="Genomic_DNA"/>
</dbReference>
<dbReference type="AlphaFoldDB" id="A0A371IIT7"/>
<keyword evidence="2" id="KW-1185">Reference proteome</keyword>
<dbReference type="Pfam" id="PF12784">
    <property type="entry name" value="PDDEXK_2"/>
    <property type="match status" value="1"/>
</dbReference>
<gene>
    <name evidence="1" type="ORF">BBG48_010370</name>
</gene>
<reference evidence="1 2" key="1">
    <citation type="journal article" date="2016" name="Genome Announc.">
        <title>Draft Genome Sequence of Criibacterium bergeronii gen. nov., sp. nov., Strain CCRI-22567T, Isolated from a Vaginal Sample from a Woman with Bacterial Vaginosis.</title>
        <authorList>
            <person name="Maheux A.F."/>
            <person name="Berube E."/>
            <person name="Boudreau D.K."/>
            <person name="Raymond F."/>
            <person name="Corbeil J."/>
            <person name="Roy P.H."/>
            <person name="Boissinot M."/>
            <person name="Omar R.F."/>
        </authorList>
    </citation>
    <scope>NUCLEOTIDE SEQUENCE [LARGE SCALE GENOMIC DNA]</scope>
    <source>
        <strain evidence="1 2">CCRI-22567</strain>
    </source>
</reference>
<dbReference type="Proteomes" id="UP000093352">
    <property type="component" value="Unassembled WGS sequence"/>
</dbReference>
<dbReference type="InterPro" id="IPR010106">
    <property type="entry name" value="RpnA"/>
</dbReference>
<proteinExistence type="predicted"/>
<protein>
    <submittedName>
        <fullName evidence="1">Rpn family recombination-promoting nuclease/putative transposase</fullName>
    </submittedName>
</protein>
<accession>A0A371IIT7</accession>
<comment type="caution">
    <text evidence="1">The sequence shown here is derived from an EMBL/GenBank/DDBJ whole genome shotgun (WGS) entry which is preliminary data.</text>
</comment>
<sequence>MDDDKIEYTIQMVQKMTLMDDIFARQIFKNHECSQLLIRTILDNQDIQIQELTVQEDVGGSIYKSVILDILAKDNDGILYNIEIQRADKGAEPVRARYHSSMLDTHILAKGQKYGDLTQTYIIFITENDILKGDQMLYTIKRYVEQTNKQFADGSNIIYVNTSKTDDTALGKLIHDLKCVDPEQMYYEVLRQETKIGKNDRERMKKMSSIVDEIRADGIKVGEERGEEKKGLDVAKKMIKENLDISLIEKITGLSKETIKSMML</sequence>
<organism evidence="1 2">
    <name type="scientific">Criibacterium bergeronii</name>
    <dbReference type="NCBI Taxonomy" id="1871336"/>
    <lineage>
        <taxon>Bacteria</taxon>
        <taxon>Bacillati</taxon>
        <taxon>Bacillota</taxon>
        <taxon>Clostridia</taxon>
        <taxon>Peptostreptococcales</taxon>
        <taxon>Filifactoraceae</taxon>
        <taxon>Criibacterium</taxon>
    </lineage>
</organism>
<evidence type="ECO:0000313" key="2">
    <source>
        <dbReference type="Proteomes" id="UP000093352"/>
    </source>
</evidence>
<dbReference type="STRING" id="1871336.BBG48_04495"/>
<name>A0A371IIT7_9FIRM</name>
<evidence type="ECO:0000313" key="1">
    <source>
        <dbReference type="EMBL" id="RDY20383.1"/>
    </source>
</evidence>